<dbReference type="Proteomes" id="UP001165590">
    <property type="component" value="Unassembled WGS sequence"/>
</dbReference>
<feature type="region of interest" description="Disordered" evidence="1">
    <location>
        <begin position="467"/>
        <end position="671"/>
    </location>
</feature>
<comment type="caution">
    <text evidence="5">The sequence shown here is derived from an EMBL/GenBank/DDBJ whole genome shotgun (WGS) entry which is preliminary data.</text>
</comment>
<gene>
    <name evidence="5" type="ORF">K3769_31390</name>
</gene>
<dbReference type="InterPro" id="IPR052258">
    <property type="entry name" value="Diverse_Func_Domain-Protein"/>
</dbReference>
<keyword evidence="6" id="KW-1185">Reference proteome</keyword>
<feature type="compositionally biased region" description="Gly residues" evidence="1">
    <location>
        <begin position="582"/>
        <end position="620"/>
    </location>
</feature>
<feature type="compositionally biased region" description="Basic and acidic residues" evidence="1">
    <location>
        <begin position="467"/>
        <end position="484"/>
    </location>
</feature>
<feature type="compositionally biased region" description="Gly residues" evidence="1">
    <location>
        <begin position="640"/>
        <end position="666"/>
    </location>
</feature>
<dbReference type="PANTHER" id="PTHR37612">
    <property type="entry name" value="FIBROIN HEAVY CHAIN FIB-H LIKE PROTEIN"/>
    <property type="match status" value="1"/>
</dbReference>
<dbReference type="Pfam" id="PF20014">
    <property type="entry name" value="GAP1-M"/>
    <property type="match status" value="1"/>
</dbReference>
<name>A0ABT3VC40_9ACTN</name>
<sequence length="1047" mass="107732">MTLHQLAQLHYTSAPPGPGGSGFRFTAVSENVPQGVLREAEQLIGYEPPRDSPARPDADELSAFPTAFSFSELSDGGRLLSRSVYTGVDYSGRWGNFHAHALHLPAGGRLPDGALPITAWESPRWGRETPAEGRPEPIDRFEPSALMRHEALVAFAVSRGDRLAAVLADVRAVADDPGAGQVVLVERDSAAVAQWIALACAVLPREQAHRLTFTTYTRRPAQARQQIIGVLPSSETVAYGHRHRVHDCTRPPVPAAAADLWAEVCARVWRAGRPELFRQYGPDLGSLAAAALAARVPLPPAALTAATHWVRDRAGSLPEAELAQYVTALCETRPADEARSPDQAQSADPAPSAGDFVAGLTSLFERLDGRVSASVSAPLAARVLTAAVRGDGPVPVVHGASFTPEARTRLGTELGYAIRAGVADPAQPPAGRPLGLLRVADLLEVDCTDLLPDLAARLAQALMDIPEARTDRSATHPEPRDTGHPGRRTPAAPADRAGAIPWWSTRTGVTPPGTEGADGNGYESGHGAGHGTDSGSGHGTDAGGGHGSDSGAGYGSGRESAHGTGHRAGPGTDFGASHGNGQATGYGAGHGAGHATGHGAGSGPGYGTGPGYEAGAGAGIGADARTGSRPGADPRAGVGTSPGAGHGGGTGAPGTVGSAGPGGSAGPVGPEDLPALRGAVAAHPTLRIALFGALDALAADRPVPAARMLAVADLPVRDHSGFPHLRMCASNAPPTGTADRLPLFHAVVRSAGLSPHTEPTVLRTAVNLVWPGELPTGAEAGLLLNELGSDLHRAAGTRDLLIDAALAAPADDRGVPALAADLLRCFTTELAPEQRAALLLLEFAGLLGTEGEGLDWVRRATALAANAHPLPAPVLARVHRALARRLLRGSAPPGELYALALSGDADLLAAYERAALSKRVGDRLRTVPGYVAECFCDWSSHAGAHPAWDETCAALLGKVLRPVVRALPAEDLAQVEASLDRAGRGKLDAFRAWNRPGTLGRLAGRFTGRGRGRDGGRGGGGDNARDDNPASRYGDVAPPPGDDRDRR</sequence>
<dbReference type="Pfam" id="PF20013">
    <property type="entry name" value="GAP1-N2"/>
    <property type="match status" value="1"/>
</dbReference>
<organism evidence="5 6">
    <name type="scientific">Streptomyces ortus</name>
    <dbReference type="NCBI Taxonomy" id="2867268"/>
    <lineage>
        <taxon>Bacteria</taxon>
        <taxon>Bacillati</taxon>
        <taxon>Actinomycetota</taxon>
        <taxon>Actinomycetes</taxon>
        <taxon>Kitasatosporales</taxon>
        <taxon>Streptomycetaceae</taxon>
        <taxon>Streptomyces</taxon>
    </lineage>
</organism>
<feature type="domain" description="GTPase-associated protein 1 N-terminal" evidence="2">
    <location>
        <begin position="6"/>
        <end position="138"/>
    </location>
</feature>
<feature type="compositionally biased region" description="Gly residues" evidence="1">
    <location>
        <begin position="516"/>
        <end position="556"/>
    </location>
</feature>
<proteinExistence type="predicted"/>
<evidence type="ECO:0000259" key="2">
    <source>
        <dbReference type="Pfam" id="PF20013"/>
    </source>
</evidence>
<feature type="region of interest" description="Disordered" evidence="1">
    <location>
        <begin position="1001"/>
        <end position="1047"/>
    </location>
</feature>
<dbReference type="RefSeq" id="WP_267029627.1">
    <property type="nucleotide sequence ID" value="NZ_JAIFZO010000002.1"/>
</dbReference>
<feature type="domain" description="GTPase-associated protein 1-like C-terminal" evidence="4">
    <location>
        <begin position="670"/>
        <end position="990"/>
    </location>
</feature>
<dbReference type="EMBL" id="JAIFZO010000002">
    <property type="protein sequence ID" value="MCX4237197.1"/>
    <property type="molecule type" value="Genomic_DNA"/>
</dbReference>
<reference evidence="5" key="1">
    <citation type="journal article" date="2022" name="bioRxiv">
        <title>Discovery and biosynthetic assessment of Streptomyces ortus sp nov. isolated from a deep-sea sponge.</title>
        <authorList>
            <person name="Williams S.E."/>
        </authorList>
    </citation>
    <scope>NUCLEOTIDE SEQUENCE</scope>
    <source>
        <strain evidence="5">A15ISP2-DRY2</strain>
    </source>
</reference>
<dbReference type="PANTHER" id="PTHR37612:SF20">
    <property type="entry name" value="PER-HEXAMER REPEAT PROTEIN 5-RELATED"/>
    <property type="match status" value="1"/>
</dbReference>
<feature type="domain" description="GTPase-associated protein 1-like C-terminal" evidence="4">
    <location>
        <begin position="269"/>
        <end position="472"/>
    </location>
</feature>
<dbReference type="Pfam" id="PF20052">
    <property type="entry name" value="GAP1-C"/>
    <property type="match status" value="2"/>
</dbReference>
<evidence type="ECO:0000313" key="5">
    <source>
        <dbReference type="EMBL" id="MCX4237197.1"/>
    </source>
</evidence>
<evidence type="ECO:0000259" key="4">
    <source>
        <dbReference type="Pfam" id="PF20052"/>
    </source>
</evidence>
<evidence type="ECO:0000259" key="3">
    <source>
        <dbReference type="Pfam" id="PF20014"/>
    </source>
</evidence>
<evidence type="ECO:0000256" key="1">
    <source>
        <dbReference type="SAM" id="MobiDB-lite"/>
    </source>
</evidence>
<dbReference type="InterPro" id="IPR045402">
    <property type="entry name" value="GAP1-N2"/>
</dbReference>
<feature type="domain" description="GTPase-associated protein 1 middle" evidence="3">
    <location>
        <begin position="154"/>
        <end position="249"/>
    </location>
</feature>
<accession>A0ABT3VC40</accession>
<evidence type="ECO:0000313" key="6">
    <source>
        <dbReference type="Proteomes" id="UP001165590"/>
    </source>
</evidence>
<protein>
    <submittedName>
        <fullName evidence="5">GTPase-associated protein 1-related protein</fullName>
    </submittedName>
</protein>
<dbReference type="InterPro" id="IPR045401">
    <property type="entry name" value="GAP1-M"/>
</dbReference>
<dbReference type="InterPro" id="IPR049532">
    <property type="entry name" value="GAP1-like_C"/>
</dbReference>